<evidence type="ECO:0000313" key="2">
    <source>
        <dbReference type="EMBL" id="QEC66740.1"/>
    </source>
</evidence>
<evidence type="ECO:0000259" key="1">
    <source>
        <dbReference type="PROSITE" id="PS51688"/>
    </source>
</evidence>
<dbReference type="KEGG" id="pgin:FRZ67_05265"/>
<dbReference type="Pfam" id="PF13884">
    <property type="entry name" value="Peptidase_S74"/>
    <property type="match status" value="1"/>
</dbReference>
<proteinExistence type="predicted"/>
<sequence length="142" mass="16292">MDKVLDKVMQLKPSLYHFTKQQSNDRRFMGMIAQEVQPLFPEAVYEQLGKNDKAEDYLSLDYTTFGIIAIKAIQEQQKEIEELKALLKGNTSVNQQPASVSQENAINVKLSTTSLEQTCLIPYAIQRVYVTIFLQMQRMLLS</sequence>
<dbReference type="Proteomes" id="UP000321533">
    <property type="component" value="Chromosome"/>
</dbReference>
<name>A0A5B8V5R3_9BACT</name>
<accession>A0A5B8V5R3</accession>
<feature type="domain" description="Peptidase S74" evidence="1">
    <location>
        <begin position="1"/>
        <end position="87"/>
    </location>
</feature>
<gene>
    <name evidence="2" type="ORF">FRZ67_05265</name>
</gene>
<protein>
    <submittedName>
        <fullName evidence="2">Tail fiber domain-containing protein</fullName>
    </submittedName>
</protein>
<keyword evidence="3" id="KW-1185">Reference proteome</keyword>
<dbReference type="PROSITE" id="PS51688">
    <property type="entry name" value="ICA"/>
    <property type="match status" value="1"/>
</dbReference>
<dbReference type="OrthoDB" id="1488700at2"/>
<evidence type="ECO:0000313" key="3">
    <source>
        <dbReference type="Proteomes" id="UP000321533"/>
    </source>
</evidence>
<reference evidence="2 3" key="1">
    <citation type="journal article" date="2016" name="Int. J. Syst. Evol. Microbiol.">
        <title>Panacibacter ginsenosidivorans gen. nov., sp. nov., with ginsenoside converting activity isolated from soil of a ginseng field.</title>
        <authorList>
            <person name="Siddiqi M.Z."/>
            <person name="Muhammad Shafi S."/>
            <person name="Choi K.D."/>
            <person name="Im W.T."/>
        </authorList>
    </citation>
    <scope>NUCLEOTIDE SEQUENCE [LARGE SCALE GENOMIC DNA]</scope>
    <source>
        <strain evidence="2 3">Gsoil1550</strain>
    </source>
</reference>
<dbReference type="InterPro" id="IPR030392">
    <property type="entry name" value="S74_ICA"/>
</dbReference>
<dbReference type="EMBL" id="CP042435">
    <property type="protein sequence ID" value="QEC66740.1"/>
    <property type="molecule type" value="Genomic_DNA"/>
</dbReference>
<organism evidence="2 3">
    <name type="scientific">Panacibacter ginsenosidivorans</name>
    <dbReference type="NCBI Taxonomy" id="1813871"/>
    <lineage>
        <taxon>Bacteria</taxon>
        <taxon>Pseudomonadati</taxon>
        <taxon>Bacteroidota</taxon>
        <taxon>Chitinophagia</taxon>
        <taxon>Chitinophagales</taxon>
        <taxon>Chitinophagaceae</taxon>
        <taxon>Panacibacter</taxon>
    </lineage>
</organism>
<dbReference type="AlphaFoldDB" id="A0A5B8V5R3"/>